<protein>
    <submittedName>
        <fullName evidence="2">Uncharacterized protein</fullName>
    </submittedName>
</protein>
<evidence type="ECO:0000313" key="2">
    <source>
        <dbReference type="EMBL" id="KAH3835657.1"/>
    </source>
</evidence>
<sequence>MFTNCLQTDRQTDRRTDGRRTVIDHNSSPRAIAQPLATTFRVSQPHQLQQECQFGGSGWVNSASCADGVSEADECRCKRHLSDRKDPGAPDFRSPLSFVTAKASKLQIVQAQAVKDVLYSHEHKKGLQERGCKKEAAGEKKTTNAPTSINEDVKKAFKQAYTNSLKTIISSSPIYNIFGESDQSKMVTPPPRGRSTCCYSYVDTLQRSQLMKRHVIIVSHVFVEEPGGPGFDPLGAESAAARLSASPKKNPQHEPSDKKSPFQLNIKSAGFSHTICPICNRKGARSEGFVTIPGVAIMQLFINKNILLKKKSRCCNTQMSGGKFTPETLSADIQGKIRSTTYMEPEQISSLINSLRQSATQRQKSCIDFDDPSTMTDADYWNLTRNQLDDDDDDDDIMIMHDFVDDVDKVDNDSHDDDNDDDDNIDYDDGGGIHYYDVDDGNGDNRDNDDDNG</sequence>
<feature type="compositionally biased region" description="Basic and acidic residues" evidence="1">
    <location>
        <begin position="251"/>
        <end position="260"/>
    </location>
</feature>
<accession>A0A9D4K9I5</accession>
<dbReference type="Proteomes" id="UP000828390">
    <property type="component" value="Unassembled WGS sequence"/>
</dbReference>
<comment type="caution">
    <text evidence="2">The sequence shown here is derived from an EMBL/GenBank/DDBJ whole genome shotgun (WGS) entry which is preliminary data.</text>
</comment>
<reference evidence="2" key="2">
    <citation type="submission" date="2020-11" db="EMBL/GenBank/DDBJ databases">
        <authorList>
            <person name="McCartney M.A."/>
            <person name="Auch B."/>
            <person name="Kono T."/>
            <person name="Mallez S."/>
            <person name="Becker A."/>
            <person name="Gohl D.M."/>
            <person name="Silverstein K.A.T."/>
            <person name="Koren S."/>
            <person name="Bechman K.B."/>
            <person name="Herman A."/>
            <person name="Abrahante J.E."/>
            <person name="Garbe J."/>
        </authorList>
    </citation>
    <scope>NUCLEOTIDE SEQUENCE</scope>
    <source>
        <strain evidence="2">Duluth1</strain>
        <tissue evidence="2">Whole animal</tissue>
    </source>
</reference>
<proteinExistence type="predicted"/>
<dbReference type="AlphaFoldDB" id="A0A9D4K9I5"/>
<feature type="region of interest" description="Disordered" evidence="1">
    <location>
        <begin position="408"/>
        <end position="453"/>
    </location>
</feature>
<organism evidence="2 3">
    <name type="scientific">Dreissena polymorpha</name>
    <name type="common">Zebra mussel</name>
    <name type="synonym">Mytilus polymorpha</name>
    <dbReference type="NCBI Taxonomy" id="45954"/>
    <lineage>
        <taxon>Eukaryota</taxon>
        <taxon>Metazoa</taxon>
        <taxon>Spiralia</taxon>
        <taxon>Lophotrochozoa</taxon>
        <taxon>Mollusca</taxon>
        <taxon>Bivalvia</taxon>
        <taxon>Autobranchia</taxon>
        <taxon>Heteroconchia</taxon>
        <taxon>Euheterodonta</taxon>
        <taxon>Imparidentia</taxon>
        <taxon>Neoheterodontei</taxon>
        <taxon>Myida</taxon>
        <taxon>Dreissenoidea</taxon>
        <taxon>Dreissenidae</taxon>
        <taxon>Dreissena</taxon>
    </lineage>
</organism>
<feature type="region of interest" description="Disordered" evidence="1">
    <location>
        <begin position="233"/>
        <end position="262"/>
    </location>
</feature>
<feature type="compositionally biased region" description="Acidic residues" evidence="1">
    <location>
        <begin position="414"/>
        <end position="429"/>
    </location>
</feature>
<reference evidence="2" key="1">
    <citation type="journal article" date="2019" name="bioRxiv">
        <title>The Genome of the Zebra Mussel, Dreissena polymorpha: A Resource for Invasive Species Research.</title>
        <authorList>
            <person name="McCartney M.A."/>
            <person name="Auch B."/>
            <person name="Kono T."/>
            <person name="Mallez S."/>
            <person name="Zhang Y."/>
            <person name="Obille A."/>
            <person name="Becker A."/>
            <person name="Abrahante J.E."/>
            <person name="Garbe J."/>
            <person name="Badalamenti J.P."/>
            <person name="Herman A."/>
            <person name="Mangelson H."/>
            <person name="Liachko I."/>
            <person name="Sullivan S."/>
            <person name="Sone E.D."/>
            <person name="Koren S."/>
            <person name="Silverstein K.A.T."/>
            <person name="Beckman K.B."/>
            <person name="Gohl D.M."/>
        </authorList>
    </citation>
    <scope>NUCLEOTIDE SEQUENCE</scope>
    <source>
        <strain evidence="2">Duluth1</strain>
        <tissue evidence="2">Whole animal</tissue>
    </source>
</reference>
<gene>
    <name evidence="2" type="ORF">DPMN_109015</name>
</gene>
<evidence type="ECO:0000256" key="1">
    <source>
        <dbReference type="SAM" id="MobiDB-lite"/>
    </source>
</evidence>
<feature type="compositionally biased region" description="Acidic residues" evidence="1">
    <location>
        <begin position="438"/>
        <end position="453"/>
    </location>
</feature>
<dbReference type="EMBL" id="JAIWYP010000004">
    <property type="protein sequence ID" value="KAH3835657.1"/>
    <property type="molecule type" value="Genomic_DNA"/>
</dbReference>
<name>A0A9D4K9I5_DREPO</name>
<keyword evidence="3" id="KW-1185">Reference proteome</keyword>
<evidence type="ECO:0000313" key="3">
    <source>
        <dbReference type="Proteomes" id="UP000828390"/>
    </source>
</evidence>